<protein>
    <recommendedName>
        <fullName evidence="2">Peptidase C14 caspase domain-containing protein</fullName>
    </recommendedName>
</protein>
<dbReference type="STRING" id="765915.A0A1Y2I1I8"/>
<evidence type="ECO:0000256" key="1">
    <source>
        <dbReference type="ARBA" id="ARBA00009005"/>
    </source>
</evidence>
<dbReference type="Gene3D" id="3.40.50.12660">
    <property type="match status" value="1"/>
</dbReference>
<sequence length="286" mass="29878">MPSSAVCVGLNYLDTDMAISGSDRDAYNMTQVATAMGVDPEHVTPLTDAYGGDVTKEDVLGALREMVANAQPGDNLMFTFSGTAGKMASEEAGEADGQDEFLQLSNGETISDNELYDILREIPSDVNMTMVFDTPTASAGTITDLDFTGCPGNVLAIAGSLDGQDATFSENGGTFTTTLMEVLQANPGITLGDALNQVNAVTGDTQIANAVCNGDINDFLSQPAFGLKDGIELSTDQSEFEAWQDQIVAASEAREADAGLNALSLEPVVDGQDDCAQDCQDVGHVC</sequence>
<comment type="similarity">
    <text evidence="1">Belongs to the peptidase C14B family.</text>
</comment>
<dbReference type="GO" id="GO:0005737">
    <property type="term" value="C:cytoplasm"/>
    <property type="evidence" value="ECO:0007669"/>
    <property type="project" value="TreeGrafter"/>
</dbReference>
<gene>
    <name evidence="3" type="ORF">BCR44DRAFT_1457978</name>
</gene>
<proteinExistence type="inferred from homology"/>
<dbReference type="PANTHER" id="PTHR48104:SF30">
    <property type="entry name" value="METACASPASE-1"/>
    <property type="match status" value="1"/>
</dbReference>
<dbReference type="PANTHER" id="PTHR48104">
    <property type="entry name" value="METACASPASE-4"/>
    <property type="match status" value="1"/>
</dbReference>
<dbReference type="OrthoDB" id="3223806at2759"/>
<dbReference type="InterPro" id="IPR050452">
    <property type="entry name" value="Metacaspase"/>
</dbReference>
<accession>A0A1Y2I1I8</accession>
<dbReference type="InterPro" id="IPR011600">
    <property type="entry name" value="Pept_C14_caspase"/>
</dbReference>
<dbReference type="AlphaFoldDB" id="A0A1Y2I1I8"/>
<dbReference type="EMBL" id="MCFL01000004">
    <property type="protein sequence ID" value="ORZ39821.1"/>
    <property type="molecule type" value="Genomic_DNA"/>
</dbReference>
<keyword evidence="4" id="KW-1185">Reference proteome</keyword>
<dbReference type="Pfam" id="PF00656">
    <property type="entry name" value="Peptidase_C14"/>
    <property type="match status" value="1"/>
</dbReference>
<dbReference type="GO" id="GO:0006508">
    <property type="term" value="P:proteolysis"/>
    <property type="evidence" value="ECO:0007669"/>
    <property type="project" value="InterPro"/>
</dbReference>
<reference evidence="3 4" key="1">
    <citation type="submission" date="2016-07" db="EMBL/GenBank/DDBJ databases">
        <title>Pervasive Adenine N6-methylation of Active Genes in Fungi.</title>
        <authorList>
            <consortium name="DOE Joint Genome Institute"/>
            <person name="Mondo S.J."/>
            <person name="Dannebaum R.O."/>
            <person name="Kuo R.C."/>
            <person name="Labutti K."/>
            <person name="Haridas S."/>
            <person name="Kuo A."/>
            <person name="Salamov A."/>
            <person name="Ahrendt S.R."/>
            <person name="Lipzen A."/>
            <person name="Sullivan W."/>
            <person name="Andreopoulos W.B."/>
            <person name="Clum A."/>
            <person name="Lindquist E."/>
            <person name="Daum C."/>
            <person name="Ramamoorthy G.K."/>
            <person name="Gryganskyi A."/>
            <person name="Culley D."/>
            <person name="Magnuson J.K."/>
            <person name="James T.Y."/>
            <person name="O'Malley M.A."/>
            <person name="Stajich J.E."/>
            <person name="Spatafora J.W."/>
            <person name="Visel A."/>
            <person name="Grigoriev I.V."/>
        </authorList>
    </citation>
    <scope>NUCLEOTIDE SEQUENCE [LARGE SCALE GENOMIC DNA]</scope>
    <source>
        <strain evidence="3 4">PL171</strain>
    </source>
</reference>
<evidence type="ECO:0000313" key="3">
    <source>
        <dbReference type="EMBL" id="ORZ39821.1"/>
    </source>
</evidence>
<evidence type="ECO:0000313" key="4">
    <source>
        <dbReference type="Proteomes" id="UP000193411"/>
    </source>
</evidence>
<organism evidence="3 4">
    <name type="scientific">Catenaria anguillulae PL171</name>
    <dbReference type="NCBI Taxonomy" id="765915"/>
    <lineage>
        <taxon>Eukaryota</taxon>
        <taxon>Fungi</taxon>
        <taxon>Fungi incertae sedis</taxon>
        <taxon>Blastocladiomycota</taxon>
        <taxon>Blastocladiomycetes</taxon>
        <taxon>Blastocladiales</taxon>
        <taxon>Catenariaceae</taxon>
        <taxon>Catenaria</taxon>
    </lineage>
</organism>
<feature type="domain" description="Peptidase C14 caspase" evidence="2">
    <location>
        <begin position="5"/>
        <end position="200"/>
    </location>
</feature>
<comment type="caution">
    <text evidence="3">The sequence shown here is derived from an EMBL/GenBank/DDBJ whole genome shotgun (WGS) entry which is preliminary data.</text>
</comment>
<evidence type="ECO:0000259" key="2">
    <source>
        <dbReference type="Pfam" id="PF00656"/>
    </source>
</evidence>
<name>A0A1Y2I1I8_9FUNG</name>
<dbReference type="GO" id="GO:0004197">
    <property type="term" value="F:cysteine-type endopeptidase activity"/>
    <property type="evidence" value="ECO:0007669"/>
    <property type="project" value="InterPro"/>
</dbReference>
<dbReference type="Proteomes" id="UP000193411">
    <property type="component" value="Unassembled WGS sequence"/>
</dbReference>